<evidence type="ECO:0000256" key="6">
    <source>
        <dbReference type="ARBA" id="ARBA00022741"/>
    </source>
</evidence>
<dbReference type="SUPFAM" id="SSF52540">
    <property type="entry name" value="P-loop containing nucleoside triphosphate hydrolases"/>
    <property type="match status" value="1"/>
</dbReference>
<evidence type="ECO:0000256" key="13">
    <source>
        <dbReference type="SAM" id="Coils"/>
    </source>
</evidence>
<feature type="repeat" description="ARM" evidence="11">
    <location>
        <begin position="697"/>
        <end position="740"/>
    </location>
</feature>
<dbReference type="PROSITE" id="PS00411">
    <property type="entry name" value="KINESIN_MOTOR_1"/>
    <property type="match status" value="1"/>
</dbReference>
<dbReference type="STRING" id="3469.A0A4Y7J9A7"/>
<feature type="repeat" description="ARM" evidence="11">
    <location>
        <begin position="656"/>
        <end position="698"/>
    </location>
</feature>
<dbReference type="InterPro" id="IPR019821">
    <property type="entry name" value="Kinesin_motor_CS"/>
</dbReference>
<dbReference type="GO" id="GO:0008017">
    <property type="term" value="F:microtubule binding"/>
    <property type="evidence" value="ECO:0007669"/>
    <property type="project" value="InterPro"/>
</dbReference>
<feature type="coiled-coil region" evidence="13">
    <location>
        <begin position="523"/>
        <end position="606"/>
    </location>
</feature>
<dbReference type="InterPro" id="IPR000225">
    <property type="entry name" value="Armadillo"/>
</dbReference>
<evidence type="ECO:0000256" key="7">
    <source>
        <dbReference type="ARBA" id="ARBA00022840"/>
    </source>
</evidence>
<dbReference type="PRINTS" id="PR00380">
    <property type="entry name" value="KINESINHEAVY"/>
</dbReference>
<keyword evidence="5" id="KW-0677">Repeat</keyword>
<feature type="domain" description="Kinesin motor" evidence="15">
    <location>
        <begin position="74"/>
        <end position="417"/>
    </location>
</feature>
<evidence type="ECO:0000256" key="14">
    <source>
        <dbReference type="SAM" id="MobiDB-lite"/>
    </source>
</evidence>
<dbReference type="Gene3D" id="1.25.10.10">
    <property type="entry name" value="Leucine-rich Repeat Variant"/>
    <property type="match status" value="2"/>
</dbReference>
<feature type="region of interest" description="Disordered" evidence="14">
    <location>
        <begin position="1"/>
        <end position="66"/>
    </location>
</feature>
<feature type="compositionally biased region" description="Low complexity" evidence="14">
    <location>
        <begin position="30"/>
        <end position="54"/>
    </location>
</feature>
<dbReference type="PANTHER" id="PTHR47970">
    <property type="entry name" value="KINESIN-LIKE PROTEIN KIF11"/>
    <property type="match status" value="1"/>
</dbReference>
<reference evidence="16 17" key="1">
    <citation type="journal article" date="2018" name="Science">
        <title>The opium poppy genome and morphinan production.</title>
        <authorList>
            <person name="Guo L."/>
            <person name="Winzer T."/>
            <person name="Yang X."/>
            <person name="Li Y."/>
            <person name="Ning Z."/>
            <person name="He Z."/>
            <person name="Teodor R."/>
            <person name="Lu Y."/>
            <person name="Bowser T.A."/>
            <person name="Graham I.A."/>
            <person name="Ye K."/>
        </authorList>
    </citation>
    <scope>NUCLEOTIDE SEQUENCE [LARGE SCALE GENOMIC DNA]</scope>
    <source>
        <strain evidence="17">cv. HN1</strain>
        <tissue evidence="16">Leaves</tissue>
    </source>
</reference>
<evidence type="ECO:0000256" key="12">
    <source>
        <dbReference type="PROSITE-ProRule" id="PRU00283"/>
    </source>
</evidence>
<gene>
    <name evidence="16" type="ORF">C5167_005026</name>
</gene>
<dbReference type="InterPro" id="IPR011989">
    <property type="entry name" value="ARM-like"/>
</dbReference>
<evidence type="ECO:0000256" key="9">
    <source>
        <dbReference type="ARBA" id="ARBA00023175"/>
    </source>
</evidence>
<feature type="coiled-coil region" evidence="13">
    <location>
        <begin position="955"/>
        <end position="1024"/>
    </location>
</feature>
<evidence type="ECO:0000313" key="17">
    <source>
        <dbReference type="Proteomes" id="UP000316621"/>
    </source>
</evidence>
<dbReference type="FunFam" id="1.25.10.10:FF:000312">
    <property type="entry name" value="Kinesin-like protein"/>
    <property type="match status" value="1"/>
</dbReference>
<dbReference type="SUPFAM" id="SSF48371">
    <property type="entry name" value="ARM repeat"/>
    <property type="match status" value="2"/>
</dbReference>
<evidence type="ECO:0000313" key="16">
    <source>
        <dbReference type="EMBL" id="RZC57723.1"/>
    </source>
</evidence>
<dbReference type="PROSITE" id="PS50067">
    <property type="entry name" value="KINESIN_MOTOR_2"/>
    <property type="match status" value="1"/>
</dbReference>
<dbReference type="GO" id="GO:0005876">
    <property type="term" value="C:spindle microtubule"/>
    <property type="evidence" value="ECO:0007669"/>
    <property type="project" value="TreeGrafter"/>
</dbReference>
<organism evidence="16 17">
    <name type="scientific">Papaver somniferum</name>
    <name type="common">Opium poppy</name>
    <dbReference type="NCBI Taxonomy" id="3469"/>
    <lineage>
        <taxon>Eukaryota</taxon>
        <taxon>Viridiplantae</taxon>
        <taxon>Streptophyta</taxon>
        <taxon>Embryophyta</taxon>
        <taxon>Tracheophyta</taxon>
        <taxon>Spermatophyta</taxon>
        <taxon>Magnoliopsida</taxon>
        <taxon>Ranunculales</taxon>
        <taxon>Papaveraceae</taxon>
        <taxon>Papaveroideae</taxon>
        <taxon>Papaver</taxon>
    </lineage>
</organism>
<keyword evidence="8 13" id="KW-0175">Coiled coil</keyword>
<dbReference type="GO" id="GO:0008574">
    <property type="term" value="F:plus-end-directed microtubule motor activity"/>
    <property type="evidence" value="ECO:0007669"/>
    <property type="project" value="TreeGrafter"/>
</dbReference>
<feature type="repeat" description="ARM" evidence="11">
    <location>
        <begin position="1081"/>
        <end position="1124"/>
    </location>
</feature>
<dbReference type="SMART" id="SM00129">
    <property type="entry name" value="KISc"/>
    <property type="match status" value="1"/>
</dbReference>
<evidence type="ECO:0000256" key="8">
    <source>
        <dbReference type="ARBA" id="ARBA00023054"/>
    </source>
</evidence>
<dbReference type="FunFam" id="3.40.850.10:FF:000036">
    <property type="entry name" value="Kinesin-like protein"/>
    <property type="match status" value="1"/>
</dbReference>
<dbReference type="Proteomes" id="UP000316621">
    <property type="component" value="Chromosome 4"/>
</dbReference>
<sequence>MATPNGIYRNGGGVPKGGSSSIKVERPFALNSNVKSSNNKSKLTTSTSNLRRSSPGSLCGGNTTIKDDSGVPGRVRVAVRLRPRNGEEMVADADFADCVELQPELKRLKLRKNNWDSDTFEFDEVLTEFASQKRVYEVVAKPVVESVLEGYNGTVMAYGQTGTGKTFTLGRLGEEDTAARGIMVRAMEDILADVSPEVDSVSVSFLQLYMETIQDLLDPSNDNISIVEDPRTGDVSLPGATLVDIRDQHSFIELLSLGEAHRFAANTKMNTESSRSHAILMVNVRRSVKGREAAISSENGNTSHLVKNSKPGVVRKGKLVVVDLAGSERIDKSGSEGHTLEEAKSINLSLSALGKCINALAENSPHVPVRDSKLTRLLRDSFGGTARTSLIVTIGPSPRHRGETSSTIMFGQRAMKVENMVKIKEEFDYKSLSRRLDIQLDRLIAEHERQQKVFRDELEKIAAEAEDRVSVAERKYSEALENERLQHQKDYKESIKKLEEQWALNQQKCDKENKDLEARAGPSAAASEEIAELKQLLQNEINSRKAAEQETNTVKAQLAQWKRSEAAGNAEILKLRKMLEEEAHQKEKLEEEITILRSQLLQLSYEADETRRGLDKGGSGNGFTGLDSLVSQVRQSQLNESGNGQKGSIAKLFEQVGLQKILTLLESEDADVRIHAVKVVANLAAEEANQEKIVEAGGLTSLLMLLRSSEDEMIRRVAAGAIANLAMNETNQELIMSQGGISLLSITASDADDPQTLRMVAGAIANLCGNDKLQTKLRAEGGIKALLGMVRCAHPDVLAQVARGIANFAKCESRAATQGSKSGKSLLIDDGALPWIVQNANNEASPIRRHIELALCHLAQHEVNAKDMISGGALWELAMEEENMVNIKEEYDYKSLSRRLDLQLEGLIAELKMQQKVFPDEIQRIVVEAQDLVSEAEKNYSEALEGPSAAASEEIAELKQFLQNETNLRKAAEQETNTVKVQLAQCKKSEAAGDLEILKLRKMLEEEAHQKENFEKEIMILKSQLLQLSHGAYERNGEKASTAKLFDQVGLHEVLTMFESEDSDVRIRAVKALANLAADDGGITSLFMLLRSSKDNIIRRVAAGAIANLAMRETNQELIMSQGGISLLSDIASDADDPQTLRMVAGAFANLCGNDKLQKKLRAEAEGCIKALLEMVRCVHPDVLAQVARGIANFAKCESRAATQGSKYGKSLLIDNGALHWILQNANNEASPIRRQIELALCNLARNEANANDMSSSGALLELVRISRDSTRADGVPIPEPKKCINKKEGQNTCQQKLSYRRGMEPPVRTGIG</sequence>
<feature type="coiled-coil region" evidence="13">
    <location>
        <begin position="444"/>
        <end position="497"/>
    </location>
</feature>
<dbReference type="PANTHER" id="PTHR47970:SF30">
    <property type="entry name" value="KINESIN-LIKE PROTEIN"/>
    <property type="match status" value="1"/>
</dbReference>
<evidence type="ECO:0000256" key="4">
    <source>
        <dbReference type="ARBA" id="ARBA00022701"/>
    </source>
</evidence>
<accession>A0A4Y7J9A7</accession>
<evidence type="ECO:0000256" key="1">
    <source>
        <dbReference type="ARBA" id="ARBA00004245"/>
    </source>
</evidence>
<dbReference type="InterPro" id="IPR047149">
    <property type="entry name" value="KIF11-like"/>
</dbReference>
<dbReference type="InterPro" id="IPR027417">
    <property type="entry name" value="P-loop_NTPase"/>
</dbReference>
<evidence type="ECO:0000256" key="10">
    <source>
        <dbReference type="ARBA" id="ARBA00023212"/>
    </source>
</evidence>
<dbReference type="Gene3D" id="3.40.850.10">
    <property type="entry name" value="Kinesin motor domain"/>
    <property type="match status" value="1"/>
</dbReference>
<keyword evidence="17" id="KW-1185">Reference proteome</keyword>
<dbReference type="CDD" id="cd00106">
    <property type="entry name" value="KISc"/>
    <property type="match status" value="1"/>
</dbReference>
<name>A0A4Y7J9A7_PAPSO</name>
<dbReference type="EMBL" id="CM010718">
    <property type="protein sequence ID" value="RZC57723.1"/>
    <property type="molecule type" value="Genomic_DNA"/>
</dbReference>
<evidence type="ECO:0000256" key="11">
    <source>
        <dbReference type="PROSITE-ProRule" id="PRU00259"/>
    </source>
</evidence>
<dbReference type="PROSITE" id="PS50176">
    <property type="entry name" value="ARM_REPEAT"/>
    <property type="match status" value="3"/>
</dbReference>
<dbReference type="GO" id="GO:0090307">
    <property type="term" value="P:mitotic spindle assembly"/>
    <property type="evidence" value="ECO:0007669"/>
    <property type="project" value="TreeGrafter"/>
</dbReference>
<keyword evidence="10" id="KW-0206">Cytoskeleton</keyword>
<comment type="similarity">
    <text evidence="2">Belongs to the TRAFAC class myosin-kinesin ATPase superfamily. Kinesin family. Ungrouped subfamily.</text>
</comment>
<evidence type="ECO:0000256" key="3">
    <source>
        <dbReference type="ARBA" id="ARBA00022490"/>
    </source>
</evidence>
<dbReference type="GO" id="GO:0007018">
    <property type="term" value="P:microtubule-based movement"/>
    <property type="evidence" value="ECO:0007669"/>
    <property type="project" value="InterPro"/>
</dbReference>
<dbReference type="GO" id="GO:0072686">
    <property type="term" value="C:mitotic spindle"/>
    <property type="evidence" value="ECO:0007669"/>
    <property type="project" value="TreeGrafter"/>
</dbReference>
<dbReference type="GO" id="GO:0005524">
    <property type="term" value="F:ATP binding"/>
    <property type="evidence" value="ECO:0007669"/>
    <property type="project" value="UniProtKB-UniRule"/>
</dbReference>
<dbReference type="Gramene" id="RZC57723">
    <property type="protein sequence ID" value="RZC57723"/>
    <property type="gene ID" value="C5167_005026"/>
</dbReference>
<comment type="subcellular location">
    <subcellularLocation>
        <location evidence="1">Cytoplasm</location>
        <location evidence="1">Cytoskeleton</location>
    </subcellularLocation>
</comment>
<dbReference type="SMART" id="SM00185">
    <property type="entry name" value="ARM"/>
    <property type="match status" value="8"/>
</dbReference>
<keyword evidence="4" id="KW-0493">Microtubule</keyword>
<dbReference type="GO" id="GO:0051231">
    <property type="term" value="P:spindle elongation"/>
    <property type="evidence" value="ECO:0007669"/>
    <property type="project" value="TreeGrafter"/>
</dbReference>
<keyword evidence="3" id="KW-0963">Cytoplasm</keyword>
<proteinExistence type="inferred from homology"/>
<feature type="binding site" evidence="12">
    <location>
        <begin position="159"/>
        <end position="166"/>
    </location>
    <ligand>
        <name>ATP</name>
        <dbReference type="ChEBI" id="CHEBI:30616"/>
    </ligand>
</feature>
<dbReference type="InterPro" id="IPR036961">
    <property type="entry name" value="Kinesin_motor_dom_sf"/>
</dbReference>
<dbReference type="Pfam" id="PF00514">
    <property type="entry name" value="Arm"/>
    <property type="match status" value="1"/>
</dbReference>
<dbReference type="OMA" id="RNGTHTH"/>
<dbReference type="Pfam" id="PF00225">
    <property type="entry name" value="Kinesin"/>
    <property type="match status" value="1"/>
</dbReference>
<protein>
    <recommendedName>
        <fullName evidence="15">Kinesin motor domain-containing protein</fullName>
    </recommendedName>
</protein>
<dbReference type="InterPro" id="IPR001752">
    <property type="entry name" value="Kinesin_motor_dom"/>
</dbReference>
<keyword evidence="9 12" id="KW-0505">Motor protein</keyword>
<dbReference type="InterPro" id="IPR016024">
    <property type="entry name" value="ARM-type_fold"/>
</dbReference>
<keyword evidence="6 12" id="KW-0547">Nucleotide-binding</keyword>
<evidence type="ECO:0000259" key="15">
    <source>
        <dbReference type="PROSITE" id="PS50067"/>
    </source>
</evidence>
<evidence type="ECO:0000256" key="2">
    <source>
        <dbReference type="ARBA" id="ARBA00010103"/>
    </source>
</evidence>
<keyword evidence="7 12" id="KW-0067">ATP-binding</keyword>
<evidence type="ECO:0000256" key="5">
    <source>
        <dbReference type="ARBA" id="ARBA00022737"/>
    </source>
</evidence>